<gene>
    <name evidence="1" type="ordered locus">STM14_1897</name>
</gene>
<proteinExistence type="predicted"/>
<organism evidence="1 2">
    <name type="scientific">Salmonella typhimurium (strain 14028s / SGSC 2262)</name>
    <dbReference type="NCBI Taxonomy" id="588858"/>
    <lineage>
        <taxon>Bacteria</taxon>
        <taxon>Pseudomonadati</taxon>
        <taxon>Pseudomonadota</taxon>
        <taxon>Gammaproteobacteria</taxon>
        <taxon>Enterobacterales</taxon>
        <taxon>Enterobacteriaceae</taxon>
        <taxon>Salmonella</taxon>
    </lineage>
</organism>
<dbReference type="KEGG" id="seo:STM14_1897"/>
<dbReference type="AlphaFoldDB" id="A0A0F6B1I5"/>
<dbReference type="HOGENOM" id="CLU_2939153_0_0_6"/>
<dbReference type="BioCyc" id="SENT588858:STM14_RS24810-MONOMER"/>
<protein>
    <submittedName>
        <fullName evidence="1">Uncharacterized protein</fullName>
    </submittedName>
</protein>
<keyword evidence="2" id="KW-1185">Reference proteome</keyword>
<sequence>MTEWHKFNNKFHKITNYFNLCDRDLLNTFESINSNRDCLIRYIFGGDYWAVYGFIFGSNH</sequence>
<evidence type="ECO:0000313" key="2">
    <source>
        <dbReference type="Proteomes" id="UP000002695"/>
    </source>
</evidence>
<name>A0A0F6B1I5_SALT1</name>
<dbReference type="EMBL" id="CP001363">
    <property type="protein sequence ID" value="ACY88368.1"/>
    <property type="molecule type" value="Genomic_DNA"/>
</dbReference>
<accession>A0A0F6B1I5</accession>
<dbReference type="Proteomes" id="UP000002695">
    <property type="component" value="Chromosome"/>
</dbReference>
<evidence type="ECO:0000313" key="1">
    <source>
        <dbReference type="EMBL" id="ACY88368.1"/>
    </source>
</evidence>
<reference evidence="1 2" key="1">
    <citation type="journal article" date="2010" name="J. Bacteriol.">
        <title>Short-term signatures of evolutionary change in the Salmonella enterica serovar typhimurium 14028 genome.</title>
        <authorList>
            <person name="Jarvik T."/>
            <person name="Smillie C."/>
            <person name="Groisman E.A."/>
            <person name="Ochman H."/>
        </authorList>
    </citation>
    <scope>NUCLEOTIDE SEQUENCE [LARGE SCALE GENOMIC DNA]</scope>
    <source>
        <strain evidence="2">14028s / SGSC 2262</strain>
    </source>
</reference>